<name>A0ABS7QR37_9ACTN</name>
<feature type="transmembrane region" description="Helical" evidence="2">
    <location>
        <begin position="84"/>
        <end position="104"/>
    </location>
</feature>
<accession>A0ABS7QR37</accession>
<dbReference type="RefSeq" id="WP_222976382.1">
    <property type="nucleotide sequence ID" value="NZ_JAINVZ010000005.1"/>
</dbReference>
<feature type="region of interest" description="Disordered" evidence="1">
    <location>
        <begin position="178"/>
        <end position="203"/>
    </location>
</feature>
<comment type="caution">
    <text evidence="3">The sequence shown here is derived from an EMBL/GenBank/DDBJ whole genome shotgun (WGS) entry which is preliminary data.</text>
</comment>
<dbReference type="Proteomes" id="UP001198565">
    <property type="component" value="Unassembled WGS sequence"/>
</dbReference>
<evidence type="ECO:0008006" key="5">
    <source>
        <dbReference type="Google" id="ProtNLM"/>
    </source>
</evidence>
<evidence type="ECO:0000313" key="3">
    <source>
        <dbReference type="EMBL" id="MBY8885211.1"/>
    </source>
</evidence>
<evidence type="ECO:0000256" key="1">
    <source>
        <dbReference type="SAM" id="MobiDB-lite"/>
    </source>
</evidence>
<evidence type="ECO:0000256" key="2">
    <source>
        <dbReference type="SAM" id="Phobius"/>
    </source>
</evidence>
<reference evidence="3 4" key="1">
    <citation type="submission" date="2021-08" db="EMBL/GenBank/DDBJ databases">
        <title>Streptomyces sp. PTM05 isolated from lichen.</title>
        <authorList>
            <person name="Somphong A."/>
            <person name="Phongsopitanun W."/>
            <person name="Tanasupawat S."/>
        </authorList>
    </citation>
    <scope>NUCLEOTIDE SEQUENCE [LARGE SCALE GENOMIC DNA]</scope>
    <source>
        <strain evidence="3 4">Ptm05</strain>
    </source>
</reference>
<dbReference type="EMBL" id="JAINVZ010000005">
    <property type="protein sequence ID" value="MBY8885211.1"/>
    <property type="molecule type" value="Genomic_DNA"/>
</dbReference>
<protein>
    <recommendedName>
        <fullName evidence="5">DUF1453 domain-containing protein</fullName>
    </recommendedName>
</protein>
<keyword evidence="2" id="KW-0472">Membrane</keyword>
<gene>
    <name evidence="3" type="ORF">K7472_10180</name>
</gene>
<keyword evidence="2" id="KW-0812">Transmembrane</keyword>
<proteinExistence type="predicted"/>
<feature type="transmembrane region" description="Helical" evidence="2">
    <location>
        <begin position="51"/>
        <end position="72"/>
    </location>
</feature>
<keyword evidence="2" id="KW-1133">Transmembrane helix</keyword>
<feature type="transmembrane region" description="Helical" evidence="2">
    <location>
        <begin position="124"/>
        <end position="144"/>
    </location>
</feature>
<keyword evidence="4" id="KW-1185">Reference proteome</keyword>
<sequence length="203" mass="21829">MEIVLVVAGIGYVLARRLMGEPAQAKRMLILPAVLTVIGLSDLSGQVKTPLSLLFLVATAGVSLALGALRGWSVRISQQDGLAFIRYTGTTVALWVLNLVVKFGANLVLGAVDSKDAGAVGNSLLFTLGLGILAEGAVALYRALSADHRVMWTQGQDGAPHRMSPFLDTLQHSLNGRADVPEGESWSGEWNTRSRTLRRQRRR</sequence>
<evidence type="ECO:0000313" key="4">
    <source>
        <dbReference type="Proteomes" id="UP001198565"/>
    </source>
</evidence>
<organism evidence="3 4">
    <name type="scientific">Streptantibioticus parmotrematis</name>
    <dbReference type="NCBI Taxonomy" id="2873249"/>
    <lineage>
        <taxon>Bacteria</taxon>
        <taxon>Bacillati</taxon>
        <taxon>Actinomycetota</taxon>
        <taxon>Actinomycetes</taxon>
        <taxon>Kitasatosporales</taxon>
        <taxon>Streptomycetaceae</taxon>
        <taxon>Streptantibioticus</taxon>
    </lineage>
</organism>